<dbReference type="Gene3D" id="1.20.1640.10">
    <property type="entry name" value="Multidrug efflux transporter AcrB transmembrane domain"/>
    <property type="match status" value="2"/>
</dbReference>
<proteinExistence type="predicted"/>
<gene>
    <name evidence="2" type="ORF">PH586_00545</name>
</gene>
<dbReference type="PANTHER" id="PTHR33406:SF13">
    <property type="entry name" value="MEMBRANE PROTEIN YDFJ"/>
    <property type="match status" value="1"/>
</dbReference>
<feature type="transmembrane region" description="Helical" evidence="1">
    <location>
        <begin position="381"/>
        <end position="404"/>
    </location>
</feature>
<evidence type="ECO:0008006" key="4">
    <source>
        <dbReference type="Google" id="ProtNLM"/>
    </source>
</evidence>
<evidence type="ECO:0000313" key="3">
    <source>
        <dbReference type="Proteomes" id="UP001212042"/>
    </source>
</evidence>
<reference evidence="2 3" key="1">
    <citation type="submission" date="2023-01" db="EMBL/GenBank/DDBJ databases">
        <title>Pseudomonas SA3-5T sp. nov., isolated from tidal flat sediment.</title>
        <authorList>
            <person name="Kim H.S."/>
            <person name="Kim J.-S."/>
            <person name="Suh M.K."/>
            <person name="Eom M.K."/>
            <person name="Lee J.-S."/>
        </authorList>
    </citation>
    <scope>NUCLEOTIDE SEQUENCE [LARGE SCALE GENOMIC DNA]</scope>
    <source>
        <strain evidence="2 3">SA3-5</strain>
    </source>
</reference>
<dbReference type="RefSeq" id="WP_271345821.1">
    <property type="nucleotide sequence ID" value="NZ_JAQJZJ010000001.1"/>
</dbReference>
<feature type="transmembrane region" description="Helical" evidence="1">
    <location>
        <begin position="647"/>
        <end position="666"/>
    </location>
</feature>
<comment type="caution">
    <text evidence="2">The sequence shown here is derived from an EMBL/GenBank/DDBJ whole genome shotgun (WGS) entry which is preliminary data.</text>
</comment>
<evidence type="ECO:0000256" key="1">
    <source>
        <dbReference type="SAM" id="Phobius"/>
    </source>
</evidence>
<feature type="transmembrane region" description="Helical" evidence="1">
    <location>
        <begin position="258"/>
        <end position="275"/>
    </location>
</feature>
<keyword evidence="3" id="KW-1185">Reference proteome</keyword>
<feature type="transmembrane region" description="Helical" evidence="1">
    <location>
        <begin position="697"/>
        <end position="716"/>
    </location>
</feature>
<keyword evidence="1" id="KW-0472">Membrane</keyword>
<feature type="transmembrane region" description="Helical" evidence="1">
    <location>
        <begin position="282"/>
        <end position="304"/>
    </location>
</feature>
<dbReference type="Proteomes" id="UP001212042">
    <property type="component" value="Unassembled WGS sequence"/>
</dbReference>
<keyword evidence="1" id="KW-0812">Transmembrane</keyword>
<protein>
    <recommendedName>
        <fullName evidence="4">Exporter</fullName>
    </recommendedName>
</protein>
<evidence type="ECO:0000313" key="2">
    <source>
        <dbReference type="EMBL" id="MDA7084875.1"/>
    </source>
</evidence>
<dbReference type="InterPro" id="IPR050545">
    <property type="entry name" value="Mycobact_MmpL"/>
</dbReference>
<feature type="transmembrane region" description="Helical" evidence="1">
    <location>
        <begin position="436"/>
        <end position="453"/>
    </location>
</feature>
<feature type="transmembrane region" description="Helical" evidence="1">
    <location>
        <begin position="348"/>
        <end position="369"/>
    </location>
</feature>
<dbReference type="PANTHER" id="PTHR33406">
    <property type="entry name" value="MEMBRANE PROTEIN MJ1562-RELATED"/>
    <property type="match status" value="1"/>
</dbReference>
<keyword evidence="1" id="KW-1133">Transmembrane helix</keyword>
<feature type="transmembrane region" description="Helical" evidence="1">
    <location>
        <begin position="753"/>
        <end position="771"/>
    </location>
</feature>
<accession>A0ABT4X917</accession>
<organism evidence="2 3">
    <name type="scientific">Pseudomonas aestuarii</name>
    <dbReference type="NCBI Taxonomy" id="3018340"/>
    <lineage>
        <taxon>Bacteria</taxon>
        <taxon>Pseudomonadati</taxon>
        <taxon>Pseudomonadota</taxon>
        <taxon>Gammaproteobacteria</taxon>
        <taxon>Pseudomonadales</taxon>
        <taxon>Pseudomonadaceae</taxon>
        <taxon>Pseudomonas</taxon>
    </lineage>
</organism>
<feature type="transmembrane region" description="Helical" evidence="1">
    <location>
        <begin position="728"/>
        <end position="747"/>
    </location>
</feature>
<dbReference type="EMBL" id="JAQJZJ010000001">
    <property type="protein sequence ID" value="MDA7084875.1"/>
    <property type="molecule type" value="Genomic_DNA"/>
</dbReference>
<sequence length="790" mass="84302">MPLALERPAMQRLLPRLFLALLLALLALSAWQWRAGPPLQASMLALLPQGAGDELVQQAEQRMQEPLNRELLILVGHAEREQAIALVQRLGQQWAESARFEQVQWNLQADLAALRQQLRASRLALMPRADRQLLIEQPDSFIQQRAAQLFDTFAGFSLLPIEQDWLGLGARAQQALNPHQRVQTDLASGALLVEDQGLTWALLRARIQGDSFDLQAPPAIAAQVASARTLVTAEGGQLLAASGLLYAAAGQAKASREISWIGGTAILGILLLLLLSYRRLRVLVSLLPIGVALLAGCAACVLVFGQINALTLVLGASLIGVAADYPQHYLSKSWGGVRDQGNWHSWPVLAATLPGLSLSLGTNLIGYLALGFTPFPVLTQIAVFSAAGLIAAYLCAVCLLPAWLDGLQLQPAPGLLRLSEKLLAARARLLARTGNWKLLAVLLLFCAAGLLQLQTQNDLRQWLGAEPQLLDDAQRIAELTGQQPTSQFFLVRAADEQQLLQRQAALSVQLDGAVADGTLLGYRALSQLVAPASQLQPLREALQDLPQHWQPLLAAGIPEAALNTELAQLLNSDQPRLEQALAGPLGEAWRPLWLGHSAAGVAGIVSLQGLNDTAALHGIASGLDGVQLVDRLGELNSLFSATQLSAAQLKLLSCAAIVLLLCLPFGFGGALRIVCLPLLAALTALACLGWLGQPLTLFSLFGLLLISAIGVDYAILMRENIGGQAVSLLGTLLAGLTSWLSFGLLLLSQTPAIANFGLAISLGLFFCFLLSPWATPTRNTTAANEARSPL</sequence>
<dbReference type="SUPFAM" id="SSF82866">
    <property type="entry name" value="Multidrug efflux transporter AcrB transmembrane domain"/>
    <property type="match status" value="2"/>
</dbReference>
<name>A0ABT4X917_9PSED</name>